<name>A0A5B8XUU2_9DELT</name>
<reference evidence="1 2" key="1">
    <citation type="submission" date="2019-08" db="EMBL/GenBank/DDBJ databases">
        <authorList>
            <person name="Liang Q."/>
        </authorList>
    </citation>
    <scope>NUCLEOTIDE SEQUENCE [LARGE SCALE GENOMIC DNA]</scope>
    <source>
        <strain evidence="1 2">V1718</strain>
    </source>
</reference>
<dbReference type="OrthoDB" id="5381711at2"/>
<keyword evidence="2" id="KW-1185">Reference proteome</keyword>
<evidence type="ECO:0000313" key="2">
    <source>
        <dbReference type="Proteomes" id="UP000321595"/>
    </source>
</evidence>
<dbReference type="KEGG" id="bbae:FRD01_09635"/>
<gene>
    <name evidence="1" type="ORF">FRD01_09635</name>
</gene>
<sequence length="271" mass="31306">MSVDQDLVGEVDAPDPVAEHYRRVVRAITSLPELAMRRAKLDEGIRSLEADVAVWFMDQLVRGALWGREAEMDAMLTCAAWLVGLREHDEYETLQEYYLAAHESDRKAVLFLLRDLPAHRAMGENARLPEVRMPIGREVTLGERRQLAAGPDRRFLERLIYESSPLVIEKVLANPHIRLQDVLVIAARRPTKSELLREVMKSDQWFREMRVREALVQNPYIPTGFALKMMPTLHVDVLRKLRFATDLHAMIQEFASLLVELREQRTAPWGY</sequence>
<dbReference type="EMBL" id="CP042467">
    <property type="protein sequence ID" value="QED27496.1"/>
    <property type="molecule type" value="Genomic_DNA"/>
</dbReference>
<protein>
    <submittedName>
        <fullName evidence="1">Uncharacterized protein</fullName>
    </submittedName>
</protein>
<dbReference type="Proteomes" id="UP000321595">
    <property type="component" value="Chromosome"/>
</dbReference>
<accession>A0A5B8XUU2</accession>
<organism evidence="1 2">
    <name type="scientific">Microvenator marinus</name>
    <dbReference type="NCBI Taxonomy" id="2600177"/>
    <lineage>
        <taxon>Bacteria</taxon>
        <taxon>Deltaproteobacteria</taxon>
        <taxon>Bradymonadales</taxon>
        <taxon>Microvenatoraceae</taxon>
        <taxon>Microvenator</taxon>
    </lineage>
</organism>
<dbReference type="AlphaFoldDB" id="A0A5B8XUU2"/>
<dbReference type="RefSeq" id="WP_146959181.1">
    <property type="nucleotide sequence ID" value="NZ_CP042467.1"/>
</dbReference>
<proteinExistence type="predicted"/>
<evidence type="ECO:0000313" key="1">
    <source>
        <dbReference type="EMBL" id="QED27496.1"/>
    </source>
</evidence>